<keyword evidence="5" id="KW-1185">Reference proteome</keyword>
<comment type="subcellular location">
    <subcellularLocation>
        <location evidence="2">Cell membrane</location>
        <topology evidence="2">Lipid-anchor</topology>
    </subcellularLocation>
</comment>
<proteinExistence type="inferred from homology"/>
<evidence type="ECO:0000256" key="3">
    <source>
        <dbReference type="SAM" id="Coils"/>
    </source>
</evidence>
<dbReference type="GO" id="GO:0005886">
    <property type="term" value="C:plasma membrane"/>
    <property type="evidence" value="ECO:0007669"/>
    <property type="project" value="UniProtKB-SubCell"/>
</dbReference>
<evidence type="ECO:0000313" key="4">
    <source>
        <dbReference type="EMBL" id="NIK73794.1"/>
    </source>
</evidence>
<name>A0A846MQD5_9BACT</name>
<comment type="similarity">
    <text evidence="1 2">Belongs to the outer membrane factor (OMF) (TC 1.B.17) family.</text>
</comment>
<organism evidence="4 5">
    <name type="scientific">Thermonema lapsum</name>
    <dbReference type="NCBI Taxonomy" id="28195"/>
    <lineage>
        <taxon>Bacteria</taxon>
        <taxon>Pseudomonadati</taxon>
        <taxon>Bacteroidota</taxon>
        <taxon>Cytophagia</taxon>
        <taxon>Cytophagales</taxon>
        <taxon>Thermonemataceae</taxon>
        <taxon>Thermonema</taxon>
    </lineage>
</organism>
<keyword evidence="2" id="KW-0812">Transmembrane</keyword>
<keyword evidence="2" id="KW-1134">Transmembrane beta strand</keyword>
<dbReference type="PROSITE" id="PS51257">
    <property type="entry name" value="PROKAR_LIPOPROTEIN"/>
    <property type="match status" value="1"/>
</dbReference>
<accession>A0A846MQD5</accession>
<sequence>MKTMHKVKIYVWAVLWLVLAGACVGPRYTLPDSRVQLPATFGKTADTLATVQPDWRTFFEDKQLQALIDSALHHNRELNILLQEIVIAQNEVLARKGEYLPFVRLGAAAEVDKVGEYTRYGAVEKQLDIRPGEVFPEPFSHFELGAYASWEIDIWKRLRNAKKAAALRYMASIEGRRFVQTQVIAEVAEAYYELMALDNLLAIVEEYARIQENALELVRQRLQAGRDTRLAVNRFAARLLKTKNLRYAIRQRITENENRLRFLTGQLPDSIVRSSGRFLELPADSILTGVPARLLQNRPDVRRAELELAAAKLDVQSARALFYPSLDLRAGIGFQAFNPAFLLAPESMLYNLAGDLMAPLINRNAIRAAYNSANARQLQALYAYEQTLIQAYTDVVNQLAKLDNYTQSLQLKSEEVRILTESINIANALYRAADADYLEVLLTQIEAMDARLELVEVKLKQLQAKVQLYRALGGGWQ</sequence>
<dbReference type="PANTHER" id="PTHR30203:SF30">
    <property type="entry name" value="OUTER MEMBRANE PROTEIN-RELATED"/>
    <property type="match status" value="1"/>
</dbReference>
<keyword evidence="2" id="KW-0472">Membrane</keyword>
<dbReference type="PANTHER" id="PTHR30203">
    <property type="entry name" value="OUTER MEMBRANE CATION EFFLUX PROTEIN"/>
    <property type="match status" value="1"/>
</dbReference>
<dbReference type="AlphaFoldDB" id="A0A846MQD5"/>
<dbReference type="Proteomes" id="UP000537126">
    <property type="component" value="Unassembled WGS sequence"/>
</dbReference>
<comment type="caution">
    <text evidence="4">The sequence shown here is derived from an EMBL/GenBank/DDBJ whole genome shotgun (WGS) entry which is preliminary data.</text>
</comment>
<gene>
    <name evidence="4" type="ORF">FHS56_001307</name>
</gene>
<dbReference type="RefSeq" id="WP_243844171.1">
    <property type="nucleotide sequence ID" value="NZ_JAASRN010000002.1"/>
</dbReference>
<dbReference type="EMBL" id="JAASRN010000002">
    <property type="protein sequence ID" value="NIK73794.1"/>
    <property type="molecule type" value="Genomic_DNA"/>
</dbReference>
<keyword evidence="2" id="KW-0564">Palmitate</keyword>
<protein>
    <submittedName>
        <fullName evidence="4">NodT family efflux transporter outer membrane factor (OMF) lipoprotein</fullName>
    </submittedName>
</protein>
<keyword evidence="2 4" id="KW-0449">Lipoprotein</keyword>
<evidence type="ECO:0000256" key="2">
    <source>
        <dbReference type="RuleBase" id="RU362097"/>
    </source>
</evidence>
<dbReference type="Gene3D" id="2.20.200.10">
    <property type="entry name" value="Outer membrane efflux proteins (OEP)"/>
    <property type="match status" value="1"/>
</dbReference>
<dbReference type="InterPro" id="IPR010131">
    <property type="entry name" value="MdtP/NodT-like"/>
</dbReference>
<feature type="coiled-coil region" evidence="3">
    <location>
        <begin position="445"/>
        <end position="472"/>
    </location>
</feature>
<evidence type="ECO:0000256" key="1">
    <source>
        <dbReference type="ARBA" id="ARBA00007613"/>
    </source>
</evidence>
<reference evidence="4 5" key="1">
    <citation type="submission" date="2020-03" db="EMBL/GenBank/DDBJ databases">
        <title>Genomic Encyclopedia of Type Strains, Phase IV (KMG-IV): sequencing the most valuable type-strain genomes for metagenomic binning, comparative biology and taxonomic classification.</title>
        <authorList>
            <person name="Goeker M."/>
        </authorList>
    </citation>
    <scope>NUCLEOTIDE SEQUENCE [LARGE SCALE GENOMIC DNA]</scope>
    <source>
        <strain evidence="4 5">DSM 5718</strain>
    </source>
</reference>
<dbReference type="NCBIfam" id="TIGR01845">
    <property type="entry name" value="outer_NodT"/>
    <property type="match status" value="1"/>
</dbReference>
<dbReference type="Pfam" id="PF02321">
    <property type="entry name" value="OEP"/>
    <property type="match status" value="2"/>
</dbReference>
<dbReference type="SUPFAM" id="SSF56954">
    <property type="entry name" value="Outer membrane efflux proteins (OEP)"/>
    <property type="match status" value="1"/>
</dbReference>
<dbReference type="Gene3D" id="1.20.1600.10">
    <property type="entry name" value="Outer membrane efflux proteins (OEP)"/>
    <property type="match status" value="1"/>
</dbReference>
<dbReference type="GO" id="GO:0015562">
    <property type="term" value="F:efflux transmembrane transporter activity"/>
    <property type="evidence" value="ECO:0007669"/>
    <property type="project" value="InterPro"/>
</dbReference>
<evidence type="ECO:0000313" key="5">
    <source>
        <dbReference type="Proteomes" id="UP000537126"/>
    </source>
</evidence>
<dbReference type="InterPro" id="IPR003423">
    <property type="entry name" value="OMP_efflux"/>
</dbReference>
<keyword evidence="3" id="KW-0175">Coiled coil</keyword>